<proteinExistence type="predicted"/>
<dbReference type="InterPro" id="IPR029058">
    <property type="entry name" value="AB_hydrolase_fold"/>
</dbReference>
<evidence type="ECO:0000256" key="1">
    <source>
        <dbReference type="SAM" id="SignalP"/>
    </source>
</evidence>
<evidence type="ECO:0008006" key="4">
    <source>
        <dbReference type="Google" id="ProtNLM"/>
    </source>
</evidence>
<dbReference type="EMBL" id="JAFDVD010000021">
    <property type="protein sequence ID" value="MBM6402103.1"/>
    <property type="molecule type" value="Genomic_DNA"/>
</dbReference>
<evidence type="ECO:0000313" key="2">
    <source>
        <dbReference type="EMBL" id="MBM6402103.1"/>
    </source>
</evidence>
<protein>
    <recommendedName>
        <fullName evidence="4">Alpha/beta hydrolase family protein</fullName>
    </recommendedName>
</protein>
<dbReference type="PROSITE" id="PS51257">
    <property type="entry name" value="PROKAR_LIPOPROTEIN"/>
    <property type="match status" value="1"/>
</dbReference>
<gene>
    <name evidence="2" type="ORF">JQN70_17025</name>
</gene>
<dbReference type="SUPFAM" id="SSF53474">
    <property type="entry name" value="alpha/beta-Hydrolases"/>
    <property type="match status" value="1"/>
</dbReference>
<dbReference type="Gene3D" id="3.40.50.1820">
    <property type="entry name" value="alpha/beta hydrolase"/>
    <property type="match status" value="1"/>
</dbReference>
<name>A0ABS2CRM7_9MICO</name>
<dbReference type="RefSeq" id="WP_204132572.1">
    <property type="nucleotide sequence ID" value="NZ_JAFDVD010000021.1"/>
</dbReference>
<accession>A0ABS2CRM7</accession>
<organism evidence="2 3">
    <name type="scientific">Phycicoccus sonneratiae</name>
    <dbReference type="NCBI Taxonomy" id="2807628"/>
    <lineage>
        <taxon>Bacteria</taxon>
        <taxon>Bacillati</taxon>
        <taxon>Actinomycetota</taxon>
        <taxon>Actinomycetes</taxon>
        <taxon>Micrococcales</taxon>
        <taxon>Intrasporangiaceae</taxon>
        <taxon>Phycicoccus</taxon>
    </lineage>
</organism>
<sequence>MRSTAWGAWTAAVLLLAGCAGGPSGADDATPSRTPTPLPTNAPATVAERCFVEGPGDLEALTGADGSSLTSVGYGSGTDAVVLLHQTGAGGLCGWVPYARWLGEHGVLALAVDDCVHGASRCTPAVTADTRAQVAVAVDAARTRGATRVAVVGASMGGARALGVGEAAGADAVVDLSGPDHWDGVPDAVAAARATSVPLLVVSSDGDTGIDGDLLDDAVAASPARVKDRWRLEGSRHGWDVVTDGLGDDAVVTAEGGRVLAWVRAALAG</sequence>
<feature type="signal peptide" evidence="1">
    <location>
        <begin position="1"/>
        <end position="26"/>
    </location>
</feature>
<reference evidence="2" key="1">
    <citation type="submission" date="2021-02" db="EMBL/GenBank/DDBJ databases">
        <title>Phycicoccus sp. MQZ13P-5T, whole genome shotgun sequence.</title>
        <authorList>
            <person name="Tuo L."/>
        </authorList>
    </citation>
    <scope>NUCLEOTIDE SEQUENCE</scope>
    <source>
        <strain evidence="2">MQZ13P-5</strain>
    </source>
</reference>
<keyword evidence="3" id="KW-1185">Reference proteome</keyword>
<feature type="chain" id="PRO_5046623804" description="Alpha/beta hydrolase family protein" evidence="1">
    <location>
        <begin position="27"/>
        <end position="269"/>
    </location>
</feature>
<dbReference type="Proteomes" id="UP001430172">
    <property type="component" value="Unassembled WGS sequence"/>
</dbReference>
<evidence type="ECO:0000313" key="3">
    <source>
        <dbReference type="Proteomes" id="UP001430172"/>
    </source>
</evidence>
<comment type="caution">
    <text evidence="2">The sequence shown here is derived from an EMBL/GenBank/DDBJ whole genome shotgun (WGS) entry which is preliminary data.</text>
</comment>
<keyword evidence="1" id="KW-0732">Signal</keyword>